<proteinExistence type="inferred from homology"/>
<feature type="non-terminal residue" evidence="6">
    <location>
        <position position="1"/>
    </location>
</feature>
<evidence type="ECO:0000256" key="2">
    <source>
        <dbReference type="ARBA" id="ARBA00022737"/>
    </source>
</evidence>
<dbReference type="Pfam" id="PF08953">
    <property type="entry name" value="DUF1899"/>
    <property type="match status" value="1"/>
</dbReference>
<evidence type="ECO:0000313" key="7">
    <source>
        <dbReference type="Proteomes" id="UP001153148"/>
    </source>
</evidence>
<organism evidence="6 7">
    <name type="scientific">Timema podura</name>
    <name type="common">Walking stick</name>
    <dbReference type="NCBI Taxonomy" id="61482"/>
    <lineage>
        <taxon>Eukaryota</taxon>
        <taxon>Metazoa</taxon>
        <taxon>Ecdysozoa</taxon>
        <taxon>Arthropoda</taxon>
        <taxon>Hexapoda</taxon>
        <taxon>Insecta</taxon>
        <taxon>Pterygota</taxon>
        <taxon>Neoptera</taxon>
        <taxon>Polyneoptera</taxon>
        <taxon>Phasmatodea</taxon>
        <taxon>Timematodea</taxon>
        <taxon>Timematoidea</taxon>
        <taxon>Timematidae</taxon>
        <taxon>Timema</taxon>
    </lineage>
</organism>
<sequence>LWFRGVRSSKFRHVYGVPAKREGCYDNIKITKNAHDSHFCSINPKFVAVVTEVAGGGTFLVLPISSTGRLDFNSSRVTGHRGPVLDIKWNPFNDNIIASCSDDCTVKLWHIPDGGLVTHLNEWLIDLHGHKRRVGHIEWHPTAENILVSAGFDHLREVKNGSTGMCLLTSRVADFFVKVIDKLPNSGGDYVERTFIQEMFNCSQAMNMWAISIQ</sequence>
<dbReference type="InterPro" id="IPR015943">
    <property type="entry name" value="WD40/YVTN_repeat-like_dom_sf"/>
</dbReference>
<dbReference type="PANTHER" id="PTHR10856">
    <property type="entry name" value="CORONIN"/>
    <property type="match status" value="1"/>
</dbReference>
<evidence type="ECO:0000259" key="5">
    <source>
        <dbReference type="SMART" id="SM01166"/>
    </source>
</evidence>
<dbReference type="Proteomes" id="UP001153148">
    <property type="component" value="Unassembled WGS sequence"/>
</dbReference>
<dbReference type="InterPro" id="IPR015048">
    <property type="entry name" value="DUF1899"/>
</dbReference>
<name>A0ABN7P610_TIMPD</name>
<evidence type="ECO:0000256" key="4">
    <source>
        <dbReference type="RuleBase" id="RU280818"/>
    </source>
</evidence>
<dbReference type="PROSITE" id="PS50082">
    <property type="entry name" value="WD_REPEATS_2"/>
    <property type="match status" value="1"/>
</dbReference>
<dbReference type="InterPro" id="IPR036322">
    <property type="entry name" value="WD40_repeat_dom_sf"/>
</dbReference>
<dbReference type="Gene3D" id="2.130.10.10">
    <property type="entry name" value="YVTN repeat-like/Quinoprotein amine dehydrogenase"/>
    <property type="match status" value="1"/>
</dbReference>
<evidence type="ECO:0000256" key="1">
    <source>
        <dbReference type="ARBA" id="ARBA00022574"/>
    </source>
</evidence>
<dbReference type="InterPro" id="IPR001680">
    <property type="entry name" value="WD40_rpt"/>
</dbReference>
<keyword evidence="1 3" id="KW-0853">WD repeat</keyword>
<dbReference type="EMBL" id="CAJPIN010021059">
    <property type="protein sequence ID" value="CAG2062581.1"/>
    <property type="molecule type" value="Genomic_DNA"/>
</dbReference>
<keyword evidence="7" id="KW-1185">Reference proteome</keyword>
<dbReference type="SMART" id="SM00320">
    <property type="entry name" value="WD40"/>
    <property type="match status" value="2"/>
</dbReference>
<keyword evidence="2 4" id="KW-0677">Repeat</keyword>
<dbReference type="PANTHER" id="PTHR10856:SF44">
    <property type="entry name" value="CORONIN"/>
    <property type="match status" value="1"/>
</dbReference>
<dbReference type="Pfam" id="PF00400">
    <property type="entry name" value="WD40"/>
    <property type="match status" value="1"/>
</dbReference>
<evidence type="ECO:0000313" key="6">
    <source>
        <dbReference type="EMBL" id="CAG2062581.1"/>
    </source>
</evidence>
<dbReference type="SMART" id="SM01166">
    <property type="entry name" value="DUF1899"/>
    <property type="match status" value="1"/>
</dbReference>
<comment type="similarity">
    <text evidence="4">Belongs to the WD repeat coronin family.</text>
</comment>
<comment type="caution">
    <text evidence="6">The sequence shown here is derived from an EMBL/GenBank/DDBJ whole genome shotgun (WGS) entry which is preliminary data.</text>
</comment>
<dbReference type="InterPro" id="IPR015505">
    <property type="entry name" value="Coronin"/>
</dbReference>
<evidence type="ECO:0000256" key="3">
    <source>
        <dbReference type="PROSITE-ProRule" id="PRU00221"/>
    </source>
</evidence>
<feature type="repeat" description="WD" evidence="3">
    <location>
        <begin position="77"/>
        <end position="119"/>
    </location>
</feature>
<dbReference type="SUPFAM" id="SSF50978">
    <property type="entry name" value="WD40 repeat-like"/>
    <property type="match status" value="1"/>
</dbReference>
<dbReference type="PROSITE" id="PS50294">
    <property type="entry name" value="WD_REPEATS_REGION"/>
    <property type="match status" value="1"/>
</dbReference>
<feature type="domain" description="DUF1899" evidence="5">
    <location>
        <begin position="4"/>
        <end position="68"/>
    </location>
</feature>
<reference evidence="6" key="1">
    <citation type="submission" date="2021-03" db="EMBL/GenBank/DDBJ databases">
        <authorList>
            <person name="Tran Van P."/>
        </authorList>
    </citation>
    <scope>NUCLEOTIDE SEQUENCE</scope>
</reference>
<gene>
    <name evidence="6" type="ORF">TPAB3V08_LOCUS9531</name>
</gene>
<accession>A0ABN7P610</accession>
<protein>
    <recommendedName>
        <fullName evidence="4">Coronin</fullName>
    </recommendedName>
</protein>